<dbReference type="PANTHER" id="PTHR33055:SF16">
    <property type="entry name" value="TRANSPOSASE FOR INSERTION SEQUENCE ELEMENT IS1547"/>
    <property type="match status" value="1"/>
</dbReference>
<reference evidence="3" key="2">
    <citation type="submission" date="2015-01" db="EMBL/GenBank/DDBJ databases">
        <title>Draft genome sequence of potential hydrocarbon metabolising strain of Rhodococcus rhodochrous.</title>
        <authorList>
            <person name="Aggarwal R.K."/>
            <person name="Dawar C."/>
        </authorList>
    </citation>
    <scope>NUCLEOTIDE SEQUENCE [LARGE SCALE GENOMIC DNA]</scope>
    <source>
        <strain evidence="3">KG-21</strain>
    </source>
</reference>
<dbReference type="GO" id="GO:0006313">
    <property type="term" value="P:DNA transposition"/>
    <property type="evidence" value="ECO:0007669"/>
    <property type="project" value="InterPro"/>
</dbReference>
<dbReference type="AlphaFoldDB" id="A0A0M8PLA8"/>
<sequence length="229" mass="25518">KALPRSDGDREAIRILLGARHELTVTRTAQINRLRALLLTGTDEDRQWARASMCERTLSAIRRRRGRTGDDAEAQVRRQEARRLAIAIGEGTRALAANKQQLARLVETFAPGLQDVLGVGPVSGGQLVASWSHHGRCRHEAAFAALAGVSPVPASSGRTHRHRLNRGGDRQLNRALHDILLTRWRMCPRTHAYISASRARGKSDPEIRRCLKRYIARELFRVLNACAAH</sequence>
<dbReference type="Pfam" id="PF02371">
    <property type="entry name" value="Transposase_20"/>
    <property type="match status" value="1"/>
</dbReference>
<evidence type="ECO:0000313" key="3">
    <source>
        <dbReference type="Proteomes" id="UP000037712"/>
    </source>
</evidence>
<dbReference type="Proteomes" id="UP000037712">
    <property type="component" value="Unassembled WGS sequence"/>
</dbReference>
<proteinExistence type="predicted"/>
<dbReference type="PANTHER" id="PTHR33055">
    <property type="entry name" value="TRANSPOSASE FOR INSERTION SEQUENCE ELEMENT IS1111A"/>
    <property type="match status" value="1"/>
</dbReference>
<dbReference type="GO" id="GO:0004803">
    <property type="term" value="F:transposase activity"/>
    <property type="evidence" value="ECO:0007669"/>
    <property type="project" value="InterPro"/>
</dbReference>
<feature type="non-terminal residue" evidence="2">
    <location>
        <position position="1"/>
    </location>
</feature>
<evidence type="ECO:0000313" key="2">
    <source>
        <dbReference type="EMBL" id="KOS54499.1"/>
    </source>
</evidence>
<dbReference type="GO" id="GO:0003677">
    <property type="term" value="F:DNA binding"/>
    <property type="evidence" value="ECO:0007669"/>
    <property type="project" value="InterPro"/>
</dbReference>
<dbReference type="RefSeq" id="WP_054374197.1">
    <property type="nucleotide sequence ID" value="NZ_AZYO01000066.1"/>
</dbReference>
<dbReference type="InterPro" id="IPR003346">
    <property type="entry name" value="Transposase_20"/>
</dbReference>
<gene>
    <name evidence="2" type="ORF">Z051_19935</name>
</gene>
<name>A0A0M8PLA8_RHORH</name>
<reference evidence="2 3" key="1">
    <citation type="journal article" date="2015" name="Genome Announc.">
        <title>Draft Genome Sequence of Rhodococcus rhodochrous Strain KG-21, a Soil Isolate from Oil Fields of Krishna-Godavari Basin, India.</title>
        <authorList>
            <person name="Dawar C."/>
            <person name="Aggarwal R.K."/>
        </authorList>
    </citation>
    <scope>NUCLEOTIDE SEQUENCE [LARGE SCALE GENOMIC DNA]</scope>
    <source>
        <strain evidence="2 3">KG-21</strain>
    </source>
</reference>
<organism evidence="2 3">
    <name type="scientific">Rhodococcus rhodochrous KG-21</name>
    <dbReference type="NCBI Taxonomy" id="1441923"/>
    <lineage>
        <taxon>Bacteria</taxon>
        <taxon>Bacillati</taxon>
        <taxon>Actinomycetota</taxon>
        <taxon>Actinomycetes</taxon>
        <taxon>Mycobacteriales</taxon>
        <taxon>Nocardiaceae</taxon>
        <taxon>Rhodococcus</taxon>
    </lineage>
</organism>
<dbReference type="InterPro" id="IPR047650">
    <property type="entry name" value="Transpos_IS110"/>
</dbReference>
<dbReference type="EMBL" id="AZYO01000066">
    <property type="protein sequence ID" value="KOS54499.1"/>
    <property type="molecule type" value="Genomic_DNA"/>
</dbReference>
<accession>A0A0M8PLA8</accession>
<comment type="caution">
    <text evidence="2">The sequence shown here is derived from an EMBL/GenBank/DDBJ whole genome shotgun (WGS) entry which is preliminary data.</text>
</comment>
<feature type="domain" description="Transposase IS116/IS110/IS902 C-terminal" evidence="1">
    <location>
        <begin position="113"/>
        <end position="194"/>
    </location>
</feature>
<dbReference type="PATRIC" id="fig|1441923.3.peg.4358"/>
<evidence type="ECO:0000259" key="1">
    <source>
        <dbReference type="Pfam" id="PF02371"/>
    </source>
</evidence>
<protein>
    <recommendedName>
        <fullName evidence="1">Transposase IS116/IS110/IS902 C-terminal domain-containing protein</fullName>
    </recommendedName>
</protein>